<feature type="domain" description="Myb-like" evidence="8">
    <location>
        <begin position="304"/>
        <end position="356"/>
    </location>
</feature>
<dbReference type="InterPro" id="IPR009057">
    <property type="entry name" value="Homeodomain-like_sf"/>
</dbReference>
<reference evidence="11 12" key="1">
    <citation type="submission" date="2019-09" db="EMBL/GenBank/DDBJ databases">
        <title>Bird 10,000 Genomes (B10K) Project - Family phase.</title>
        <authorList>
            <person name="Zhang G."/>
        </authorList>
    </citation>
    <scope>NUCLEOTIDE SEQUENCE [LARGE SCALE GENOMIC DNA]</scope>
    <source>
        <strain evidence="11">OUT-0011</strain>
        <tissue evidence="11">Muscle</tissue>
    </source>
</reference>
<dbReference type="SUPFAM" id="SSF46689">
    <property type="entry name" value="Homeodomain-like"/>
    <property type="match status" value="3"/>
</dbReference>
<feature type="region of interest" description="Disordered" evidence="7">
    <location>
        <begin position="1172"/>
        <end position="1193"/>
    </location>
</feature>
<dbReference type="FunFam" id="1.10.10.60:FF:000321">
    <property type="entry name" value="Small nuclear RNA-activating complex, polypeptide 4"/>
    <property type="match status" value="1"/>
</dbReference>
<proteinExistence type="predicted"/>
<protein>
    <submittedName>
        <fullName evidence="11">SNPC4 protein</fullName>
    </submittedName>
</protein>
<dbReference type="Proteomes" id="UP000564784">
    <property type="component" value="Unassembled WGS sequence"/>
</dbReference>
<feature type="compositionally biased region" description="Basic residues" evidence="7">
    <location>
        <begin position="518"/>
        <end position="527"/>
    </location>
</feature>
<evidence type="ECO:0000256" key="1">
    <source>
        <dbReference type="ARBA" id="ARBA00022737"/>
    </source>
</evidence>
<keyword evidence="2" id="KW-0805">Transcription regulation</keyword>
<feature type="compositionally biased region" description="Polar residues" evidence="7">
    <location>
        <begin position="960"/>
        <end position="976"/>
    </location>
</feature>
<dbReference type="InterPro" id="IPR017884">
    <property type="entry name" value="SANT_dom"/>
</dbReference>
<evidence type="ECO:0000256" key="2">
    <source>
        <dbReference type="ARBA" id="ARBA00023015"/>
    </source>
</evidence>
<dbReference type="GO" id="GO:0042795">
    <property type="term" value="P:snRNA transcription by RNA polymerase II"/>
    <property type="evidence" value="ECO:0007669"/>
    <property type="project" value="TreeGrafter"/>
</dbReference>
<evidence type="ECO:0000256" key="3">
    <source>
        <dbReference type="ARBA" id="ARBA00023125"/>
    </source>
</evidence>
<feature type="coiled-coil region" evidence="6">
    <location>
        <begin position="236"/>
        <end position="263"/>
    </location>
</feature>
<feature type="compositionally biased region" description="Acidic residues" evidence="7">
    <location>
        <begin position="539"/>
        <end position="552"/>
    </location>
</feature>
<dbReference type="EMBL" id="VZSM01005675">
    <property type="protein sequence ID" value="NWZ01292.1"/>
    <property type="molecule type" value="Genomic_DNA"/>
</dbReference>
<feature type="region of interest" description="Disordered" evidence="7">
    <location>
        <begin position="879"/>
        <end position="900"/>
    </location>
</feature>
<keyword evidence="1" id="KW-0677">Repeat</keyword>
<feature type="non-terminal residue" evidence="11">
    <location>
        <position position="1407"/>
    </location>
</feature>
<evidence type="ECO:0000256" key="5">
    <source>
        <dbReference type="ARBA" id="ARBA00023242"/>
    </source>
</evidence>
<dbReference type="InterPro" id="IPR001005">
    <property type="entry name" value="SANT/Myb"/>
</dbReference>
<feature type="region of interest" description="Disordered" evidence="7">
    <location>
        <begin position="951"/>
        <end position="1031"/>
    </location>
</feature>
<feature type="domain" description="HTH myb-type" evidence="10">
    <location>
        <begin position="411"/>
        <end position="466"/>
    </location>
</feature>
<feature type="domain" description="Myb-like" evidence="8">
    <location>
        <begin position="411"/>
        <end position="462"/>
    </location>
</feature>
<feature type="compositionally biased region" description="Polar residues" evidence="7">
    <location>
        <begin position="1210"/>
        <end position="1234"/>
    </location>
</feature>
<dbReference type="PANTHER" id="PTHR46621">
    <property type="entry name" value="SNRNA-ACTIVATING PROTEIN COMPLEX SUBUNIT 4"/>
    <property type="match status" value="1"/>
</dbReference>
<dbReference type="OrthoDB" id="2143914at2759"/>
<dbReference type="CDD" id="cd00167">
    <property type="entry name" value="SANT"/>
    <property type="match status" value="4"/>
</dbReference>
<keyword evidence="12" id="KW-1185">Reference proteome</keyword>
<feature type="domain" description="HTH myb-type" evidence="10">
    <location>
        <begin position="467"/>
        <end position="518"/>
    </location>
</feature>
<dbReference type="Pfam" id="PF13921">
    <property type="entry name" value="Myb_DNA-bind_6"/>
    <property type="match status" value="1"/>
</dbReference>
<feature type="region of interest" description="Disordered" evidence="7">
    <location>
        <begin position="1210"/>
        <end position="1255"/>
    </location>
</feature>
<organism evidence="11 12">
    <name type="scientific">Loxia curvirostra</name>
    <name type="common">Red crossbill</name>
    <dbReference type="NCBI Taxonomy" id="64802"/>
    <lineage>
        <taxon>Eukaryota</taxon>
        <taxon>Metazoa</taxon>
        <taxon>Chordata</taxon>
        <taxon>Craniata</taxon>
        <taxon>Vertebrata</taxon>
        <taxon>Euteleostomi</taxon>
        <taxon>Archelosauria</taxon>
        <taxon>Archosauria</taxon>
        <taxon>Dinosauria</taxon>
        <taxon>Saurischia</taxon>
        <taxon>Theropoda</taxon>
        <taxon>Coelurosauria</taxon>
        <taxon>Aves</taxon>
        <taxon>Neognathae</taxon>
        <taxon>Neoaves</taxon>
        <taxon>Telluraves</taxon>
        <taxon>Australaves</taxon>
        <taxon>Passeriformes</taxon>
        <taxon>Passeroidea</taxon>
        <taxon>Fringillidae</taxon>
        <taxon>Carduelinae</taxon>
        <taxon>Loxia</taxon>
    </lineage>
</organism>
<dbReference type="PANTHER" id="PTHR46621:SF1">
    <property type="entry name" value="SNRNA-ACTIVATING PROTEIN COMPLEX SUBUNIT 4"/>
    <property type="match status" value="1"/>
</dbReference>
<dbReference type="SMART" id="SM00717">
    <property type="entry name" value="SANT"/>
    <property type="match status" value="5"/>
</dbReference>
<dbReference type="Gene3D" id="1.10.10.60">
    <property type="entry name" value="Homeodomain-like"/>
    <property type="match status" value="4"/>
</dbReference>
<evidence type="ECO:0000256" key="7">
    <source>
        <dbReference type="SAM" id="MobiDB-lite"/>
    </source>
</evidence>
<dbReference type="GO" id="GO:0042796">
    <property type="term" value="P:snRNA transcription by RNA polymerase III"/>
    <property type="evidence" value="ECO:0007669"/>
    <property type="project" value="TreeGrafter"/>
</dbReference>
<evidence type="ECO:0000313" key="11">
    <source>
        <dbReference type="EMBL" id="NWZ01292.1"/>
    </source>
</evidence>
<feature type="compositionally biased region" description="Basic and acidic residues" evidence="7">
    <location>
        <begin position="1007"/>
        <end position="1016"/>
    </location>
</feature>
<feature type="domain" description="HTH myb-type" evidence="10">
    <location>
        <begin position="304"/>
        <end position="360"/>
    </location>
</feature>
<evidence type="ECO:0000259" key="10">
    <source>
        <dbReference type="PROSITE" id="PS51294"/>
    </source>
</evidence>
<feature type="region of interest" description="Disordered" evidence="7">
    <location>
        <begin position="1097"/>
        <end position="1159"/>
    </location>
</feature>
<sequence>SPQGLDLDAEREKIRREIEQLERSLQPGGADIQLALSDSSLSSAEEGLSFSTDCYRPAFQTAAFVSFLPKCLLCLQEVEVEEDSSDDDDDIESLPQDPETCLQMNHVYQDVIKEKIEEVELLIAQNRAQQKEITGELDGSKTAKARDGRNLRANVFLGHFMKPYFKDKTTGIGPPSNEEAKEKAAQGIKSFEQLHSAKWRAAEKTLLQRSVVSDRLQRLLQPKLLKLDYWNQKLEKIKSETEKETLEKQIKDLEQEIEAINQLPESVLIGDRFDEHDWDKISNIHFDGQRSSEELRRFWQNWEHPSINKEEWTEEELERLKQIAAEHGYLDWQSIAQELGTNRTPFQCLQKFQLYNKDLKRKEWTKDEDQMLLELVQEMRVGSHIPYKKIAYYMEGRDSAQLIYRWTKSVDPSLKKGPWTPEEDAMLMAAVKKHRGKDWYKIRREVPGRSDAQCRDRYLKALHWDVKKGKWSLEEEEQLIELVQKHGLGRWSKIASELPHRTGAQCLSKWALMIGSKKKRSGATRRRHAEESSSPSESSSEEDMELELADSSEEGKVTTRKEEFAVPSIDLWIPTGTDTQETARERYEIQSLLSAARAGGDGDRAADKSSELNTVLRGFADAHSTDVLIPPTAGMLRTFTCCAYPVQIYFFEGLSLLYFLVFFHLQAAQCGKHVLRVSLEDVRTILKKNTSYHRKLVSASCMLGLPAWLLAEPPGGGAAVGQDAQGLQELPRRAWRWNREHWRRLNLDRRLLMAVTPWVGNVLMPRTLRAGRMAFHHTKAAAIHEKVKAVNLTSTPLFALLIQLLQIDTKGCMKIIKERQLGLLKANARSPQQYNLTYFFFLQASQNTETSSGTYQNIYFCDVQDLSHNSSLPSGALESWAPAVPGAPPAQSQRHKPKTVSELLQEKRWREFQARAAMQRTVLVAPQVLLSGPLIIQHPAQQIIPSAQAGSTPAAAAGTDSQVQGSAVPTRTSAAGSASAPVPENHSSAVPETGESPGCSQGTDLQSSKELKKEALKSSPEGRSGTNKLSLSTPVTCELKSNGPQQGPVSLLPALVTPQAASPVIPSSILPFKWVVTPQGLLPSTVQTVVGVPQGMPAAPGGSQGQTAVTSSGNVSALGGTPVPAEANPPPHLRSAETKGPSSQLAGVPLGRATGQTPVNAGCTTSSISAVTPACSDGSSTAPDSSAAPAVPPAASPTLCAMLLPQTQLPASTQGSDSQPVPRSSACSGAQAQRNRPIASKPPTADVPPQPSTSHAQKNLLDFNLISLEDQGLVKEWLSGKQGVQVPPLQTRLPYLPPFLCSIKTLSRLLLQKTALEEQAASLLPSEASGDGGTGDVFHAIGELVQQKLGDNPAYLLLKARFLAAFTLPAVLATLSPPRVTTTVSGMGQELEESDDEEWLSVNKMFE</sequence>
<keyword evidence="6" id="KW-0175">Coiled coil</keyword>
<dbReference type="PROSITE" id="PS50090">
    <property type="entry name" value="MYB_LIKE"/>
    <property type="match status" value="4"/>
</dbReference>
<feature type="domain" description="Myb-like" evidence="8">
    <location>
        <begin position="463"/>
        <end position="514"/>
    </location>
</feature>
<dbReference type="FunFam" id="1.10.10.60:FF:000314">
    <property type="entry name" value="Small nuclear RNA-activating complex, polypeptide 4"/>
    <property type="match status" value="1"/>
</dbReference>
<evidence type="ECO:0000313" key="12">
    <source>
        <dbReference type="Proteomes" id="UP000564784"/>
    </source>
</evidence>
<gene>
    <name evidence="11" type="primary">Snapc4</name>
    <name evidence="11" type="ORF">LOXCUR_R14356</name>
</gene>
<dbReference type="InterPro" id="IPR051575">
    <property type="entry name" value="Myb-like_DNA-bd"/>
</dbReference>
<dbReference type="GO" id="GO:0019185">
    <property type="term" value="C:snRNA-activating protein complex"/>
    <property type="evidence" value="ECO:0007669"/>
    <property type="project" value="TreeGrafter"/>
</dbReference>
<feature type="domain" description="SANT" evidence="9">
    <location>
        <begin position="466"/>
        <end position="509"/>
    </location>
</feature>
<accession>A0A7K7J5F2</accession>
<evidence type="ECO:0000259" key="8">
    <source>
        <dbReference type="PROSITE" id="PS50090"/>
    </source>
</evidence>
<feature type="compositionally biased region" description="Polar residues" evidence="7">
    <location>
        <begin position="1105"/>
        <end position="1115"/>
    </location>
</feature>
<keyword evidence="3" id="KW-0238">DNA-binding</keyword>
<dbReference type="PROSITE" id="PS51294">
    <property type="entry name" value="HTH_MYB"/>
    <property type="match status" value="3"/>
</dbReference>
<feature type="compositionally biased region" description="Low complexity" evidence="7">
    <location>
        <begin position="1179"/>
        <end position="1189"/>
    </location>
</feature>
<dbReference type="InterPro" id="IPR017930">
    <property type="entry name" value="Myb_dom"/>
</dbReference>
<dbReference type="PROSITE" id="PS51293">
    <property type="entry name" value="SANT"/>
    <property type="match status" value="2"/>
</dbReference>
<evidence type="ECO:0000256" key="6">
    <source>
        <dbReference type="SAM" id="Coils"/>
    </source>
</evidence>
<dbReference type="Pfam" id="PF00249">
    <property type="entry name" value="Myb_DNA-binding"/>
    <property type="match status" value="2"/>
</dbReference>
<evidence type="ECO:0000256" key="4">
    <source>
        <dbReference type="ARBA" id="ARBA00023163"/>
    </source>
</evidence>
<name>A0A7K7J5F2_LOXCU</name>
<keyword evidence="5" id="KW-0539">Nucleus</keyword>
<dbReference type="GO" id="GO:0000978">
    <property type="term" value="F:RNA polymerase II cis-regulatory region sequence-specific DNA binding"/>
    <property type="evidence" value="ECO:0007669"/>
    <property type="project" value="TreeGrafter"/>
</dbReference>
<feature type="domain" description="SANT" evidence="9">
    <location>
        <begin position="307"/>
        <end position="360"/>
    </location>
</feature>
<feature type="domain" description="Myb-like" evidence="8">
    <location>
        <begin position="358"/>
        <end position="410"/>
    </location>
</feature>
<keyword evidence="4" id="KW-0804">Transcription</keyword>
<comment type="caution">
    <text evidence="11">The sequence shown here is derived from an EMBL/GenBank/DDBJ whole genome shotgun (WGS) entry which is preliminary data.</text>
</comment>
<dbReference type="GO" id="GO:0001006">
    <property type="term" value="F:RNA polymerase III type 3 promoter sequence-specific DNA binding"/>
    <property type="evidence" value="ECO:0007669"/>
    <property type="project" value="TreeGrafter"/>
</dbReference>
<feature type="region of interest" description="Disordered" evidence="7">
    <location>
        <begin position="518"/>
        <end position="559"/>
    </location>
</feature>
<feature type="non-terminal residue" evidence="11">
    <location>
        <position position="1"/>
    </location>
</feature>
<evidence type="ECO:0000259" key="9">
    <source>
        <dbReference type="PROSITE" id="PS51293"/>
    </source>
</evidence>